<reference evidence="1" key="1">
    <citation type="submission" date="2020-09" db="EMBL/GenBank/DDBJ databases">
        <title>Rhizobia associated with sainfoin plants.</title>
        <authorList>
            <person name="Asharfi S."/>
            <person name="Kuzmanovic N."/>
            <person name="Bunk B."/>
            <person name="Sproeer C."/>
            <person name="Becker M."/>
            <person name="Thuenen T."/>
        </authorList>
    </citation>
    <scope>NUCLEOTIDE SEQUENCE</scope>
    <source>
        <strain evidence="1">OM4</strain>
    </source>
</reference>
<accession>A0ABY5QZT8</accession>
<protein>
    <submittedName>
        <fullName evidence="1">Uncharacterized protein</fullName>
    </submittedName>
</protein>
<dbReference type="RefSeq" id="WP_258121054.1">
    <property type="nucleotide sequence ID" value="NZ_CP062229.1"/>
</dbReference>
<sequence>MADEQLPSEYDWPAYPFTPSARSEFVAYWSQDAENAKPRDICDKLNDVAFQALKQGKGLIDEDCLRQVGLL</sequence>
<name>A0ABY5QZT8_9HYPH</name>
<dbReference type="Proteomes" id="UP001058098">
    <property type="component" value="Chromosome"/>
</dbReference>
<dbReference type="EMBL" id="CP062229">
    <property type="protein sequence ID" value="UVC16134.1"/>
    <property type="molecule type" value="Genomic_DNA"/>
</dbReference>
<gene>
    <name evidence="1" type="ORF">IHQ72_02815</name>
</gene>
<evidence type="ECO:0000313" key="2">
    <source>
        <dbReference type="Proteomes" id="UP001058098"/>
    </source>
</evidence>
<organism evidence="1 2">
    <name type="scientific">Mesorhizobium onobrychidis</name>
    <dbReference type="NCBI Taxonomy" id="2775404"/>
    <lineage>
        <taxon>Bacteria</taxon>
        <taxon>Pseudomonadati</taxon>
        <taxon>Pseudomonadota</taxon>
        <taxon>Alphaproteobacteria</taxon>
        <taxon>Hyphomicrobiales</taxon>
        <taxon>Phyllobacteriaceae</taxon>
        <taxon>Mesorhizobium</taxon>
    </lineage>
</organism>
<keyword evidence="2" id="KW-1185">Reference proteome</keyword>
<proteinExistence type="predicted"/>
<evidence type="ECO:0000313" key="1">
    <source>
        <dbReference type="EMBL" id="UVC16134.1"/>
    </source>
</evidence>